<evidence type="ECO:0000256" key="10">
    <source>
        <dbReference type="ARBA" id="ARBA00023136"/>
    </source>
</evidence>
<dbReference type="Gene3D" id="1.20.120.220">
    <property type="entry name" value="ATP synthase, F0 complex, subunit A"/>
    <property type="match status" value="1"/>
</dbReference>
<reference evidence="15" key="1">
    <citation type="submission" date="2006-01" db="EMBL/GenBank/DDBJ databases">
        <title>Genome of the cyst-dividing bacterium Ramlibacter tataouinensis.</title>
        <authorList>
            <person name="Barakat M."/>
            <person name="Ortet P."/>
            <person name="De Luca G."/>
            <person name="Jourlin-Castelli C."/>
            <person name="Ansaldi M."/>
            <person name="Py B."/>
            <person name="Fichant G."/>
            <person name="Coutinho P."/>
            <person name="Voulhoux R."/>
            <person name="Bastien O."/>
            <person name="Roy S."/>
            <person name="Marechal E."/>
            <person name="Henrissat B."/>
            <person name="Quentin Y."/>
            <person name="Noirot P."/>
            <person name="Filloux A."/>
            <person name="Mejean V."/>
            <person name="DuBow M."/>
            <person name="Barras F."/>
            <person name="Heulin T."/>
        </authorList>
    </citation>
    <scope>NUCLEOTIDE SEQUENCE [LARGE SCALE GENOMIC DNA]</scope>
    <source>
        <strain evidence="15">ATCC BAA-407 / DSM 14655 / LMG 21543 / TTB310</strain>
    </source>
</reference>
<keyword evidence="8 12" id="KW-1133">Transmembrane helix</keyword>
<dbReference type="eggNOG" id="COG0356">
    <property type="taxonomic scope" value="Bacteria"/>
</dbReference>
<evidence type="ECO:0000313" key="14">
    <source>
        <dbReference type="EMBL" id="AEG91426.1"/>
    </source>
</evidence>
<evidence type="ECO:0000313" key="15">
    <source>
        <dbReference type="Proteomes" id="UP000008385"/>
    </source>
</evidence>
<dbReference type="PANTHER" id="PTHR42823:SF3">
    <property type="entry name" value="ATP SYNTHASE SUBUNIT A, CHLOROPLASTIC"/>
    <property type="match status" value="1"/>
</dbReference>
<evidence type="ECO:0000256" key="5">
    <source>
        <dbReference type="ARBA" id="ARBA00022547"/>
    </source>
</evidence>
<feature type="transmembrane region" description="Helical" evidence="12">
    <location>
        <begin position="230"/>
        <end position="253"/>
    </location>
</feature>
<keyword evidence="3 12" id="KW-0813">Transport</keyword>
<keyword evidence="6 12" id="KW-0812">Transmembrane</keyword>
<dbReference type="AlphaFoldDB" id="F5Y5B6"/>
<feature type="transmembrane region" description="Helical" evidence="12">
    <location>
        <begin position="114"/>
        <end position="132"/>
    </location>
</feature>
<keyword evidence="7 12" id="KW-0375">Hydrogen ion transport</keyword>
<comment type="function">
    <text evidence="12 13">Key component of the proton channel; it plays a direct role in the translocation of protons across the membrane.</text>
</comment>
<dbReference type="FunFam" id="1.20.120.220:FF:000002">
    <property type="entry name" value="ATP synthase subunit a"/>
    <property type="match status" value="1"/>
</dbReference>
<evidence type="ECO:0000256" key="7">
    <source>
        <dbReference type="ARBA" id="ARBA00022781"/>
    </source>
</evidence>
<dbReference type="SUPFAM" id="SSF81336">
    <property type="entry name" value="F1F0 ATP synthase subunit A"/>
    <property type="match status" value="1"/>
</dbReference>
<keyword evidence="12" id="KW-0997">Cell inner membrane</keyword>
<dbReference type="EMBL" id="CP000245">
    <property type="protein sequence ID" value="AEG91426.1"/>
    <property type="molecule type" value="Genomic_DNA"/>
</dbReference>
<evidence type="ECO:0000256" key="3">
    <source>
        <dbReference type="ARBA" id="ARBA00022448"/>
    </source>
</evidence>
<keyword evidence="11 12" id="KW-0066">ATP synthesis</keyword>
<evidence type="ECO:0000256" key="9">
    <source>
        <dbReference type="ARBA" id="ARBA00023065"/>
    </source>
</evidence>
<evidence type="ECO:0000256" key="4">
    <source>
        <dbReference type="ARBA" id="ARBA00022475"/>
    </source>
</evidence>
<dbReference type="InterPro" id="IPR000568">
    <property type="entry name" value="ATP_synth_F0_asu"/>
</dbReference>
<proteinExistence type="inferred from homology"/>
<dbReference type="Pfam" id="PF00119">
    <property type="entry name" value="ATP-synt_A"/>
    <property type="match status" value="1"/>
</dbReference>
<evidence type="ECO:0000256" key="1">
    <source>
        <dbReference type="ARBA" id="ARBA00004141"/>
    </source>
</evidence>
<dbReference type="InterPro" id="IPR023011">
    <property type="entry name" value="ATP_synth_F0_asu_AS"/>
</dbReference>
<dbReference type="GO" id="GO:0046933">
    <property type="term" value="F:proton-transporting ATP synthase activity, rotational mechanism"/>
    <property type="evidence" value="ECO:0007669"/>
    <property type="project" value="UniProtKB-UniRule"/>
</dbReference>
<feature type="transmembrane region" description="Helical" evidence="12">
    <location>
        <begin position="58"/>
        <end position="76"/>
    </location>
</feature>
<keyword evidence="9 12" id="KW-0406">Ion transport</keyword>
<dbReference type="InterPro" id="IPR045082">
    <property type="entry name" value="ATP_syn_F0_a_bact/chloroplast"/>
</dbReference>
<comment type="similarity">
    <text evidence="2 12 13">Belongs to the ATPase A chain family.</text>
</comment>
<dbReference type="PATRIC" id="fig|365046.3.peg.366"/>
<dbReference type="KEGG" id="rta:Rta_03550"/>
<evidence type="ECO:0000256" key="11">
    <source>
        <dbReference type="ARBA" id="ARBA00023310"/>
    </source>
</evidence>
<evidence type="ECO:0000256" key="12">
    <source>
        <dbReference type="HAMAP-Rule" id="MF_01393"/>
    </source>
</evidence>
<evidence type="ECO:0000256" key="6">
    <source>
        <dbReference type="ARBA" id="ARBA00022692"/>
    </source>
</evidence>
<keyword evidence="15" id="KW-1185">Reference proteome</keyword>
<dbReference type="NCBIfam" id="NF004477">
    <property type="entry name" value="PRK05815.1-1"/>
    <property type="match status" value="1"/>
</dbReference>
<evidence type="ECO:0000256" key="13">
    <source>
        <dbReference type="RuleBase" id="RU000483"/>
    </source>
</evidence>
<evidence type="ECO:0000256" key="2">
    <source>
        <dbReference type="ARBA" id="ARBA00006810"/>
    </source>
</evidence>
<dbReference type="STRING" id="365046.Rta_03550"/>
<sequence length="305" mass="33770">MAGAQGELRTERAMAAENGPNAGEYIQHHLQHLQKNFSFESVQQTSIVDFSVFNLDSVFYSVVLGIIGCFILWRAARRATSGVPGRFQAAVEILAEMVETQARGVIHNEKSRKLVSPLALTVFVWIFLMNFMDMLPVDLLPQIWHTAGPALGFKDYMRVVPTADLSTTLGLSVSVLLVCLAYNIKIKGLGGWGHELISAPFGAHPLLWPFNFAMQMIEFLAKTVSHGMRLFGNMFAGELVFMLIALMGGVWAWQFNPLSGGFWLGVGHVAAGTVWTLFHILIITLQAFIFMMLTLIYVGQAHDAH</sequence>
<dbReference type="InterPro" id="IPR035908">
    <property type="entry name" value="F0_ATP_A_sf"/>
</dbReference>
<organism evidence="14 15">
    <name type="scientific">Ramlibacter tataouinensis (strain ATCC BAA-407 / DSM 14655 / LMG 21543 / TTB310)</name>
    <dbReference type="NCBI Taxonomy" id="365046"/>
    <lineage>
        <taxon>Bacteria</taxon>
        <taxon>Pseudomonadati</taxon>
        <taxon>Pseudomonadota</taxon>
        <taxon>Betaproteobacteria</taxon>
        <taxon>Burkholderiales</taxon>
        <taxon>Comamonadaceae</taxon>
        <taxon>Ramlibacter</taxon>
    </lineage>
</organism>
<protein>
    <recommendedName>
        <fullName evidence="12 13">ATP synthase subunit a</fullName>
    </recommendedName>
    <alternativeName>
        <fullName evidence="12">ATP synthase F0 sector subunit a</fullName>
    </alternativeName>
    <alternativeName>
        <fullName evidence="12">F-ATPase subunit 6</fullName>
    </alternativeName>
</protein>
<gene>
    <name evidence="12" type="primary">atpB</name>
    <name evidence="14" type="ordered locus">Rta_03550</name>
</gene>
<accession>F5Y5B6</accession>
<dbReference type="PANTHER" id="PTHR42823">
    <property type="entry name" value="ATP SYNTHASE SUBUNIT A, CHLOROPLASTIC"/>
    <property type="match status" value="1"/>
</dbReference>
<keyword evidence="4 12" id="KW-1003">Cell membrane</keyword>
<evidence type="ECO:0000256" key="8">
    <source>
        <dbReference type="ARBA" id="ARBA00022989"/>
    </source>
</evidence>
<comment type="subunit">
    <text evidence="12">F-type ATPases have 2 components, CF(1) - the catalytic core - and CF(0) - the membrane proton channel. CF(1) has five subunits: alpha(3), beta(3), gamma(1), delta(1), epsilon(1). CF(0) has three main subunits: a(1), b(2) and c(9-12). The alpha and beta chains form an alternating ring which encloses part of the gamma chain. CF(1) is attached to CF(0) by a central stalk formed by the gamma and epsilon chains, while a peripheral stalk is formed by the delta and b chains.</text>
</comment>
<keyword evidence="5 12" id="KW-0138">CF(0)</keyword>
<dbReference type="HAMAP" id="MF_01393">
    <property type="entry name" value="ATP_synth_a_bact"/>
    <property type="match status" value="1"/>
</dbReference>
<comment type="subcellular location">
    <subcellularLocation>
        <location evidence="12">Cell inner membrane</location>
        <topology evidence="12">Multi-pass membrane protein</topology>
    </subcellularLocation>
    <subcellularLocation>
        <location evidence="13">Cell membrane</location>
        <topology evidence="13">Multi-pass membrane protein</topology>
    </subcellularLocation>
    <subcellularLocation>
        <location evidence="1">Membrane</location>
        <topology evidence="1">Multi-pass membrane protein</topology>
    </subcellularLocation>
</comment>
<feature type="transmembrane region" description="Helical" evidence="12">
    <location>
        <begin position="273"/>
        <end position="298"/>
    </location>
</feature>
<name>F5Y5B6_RAMTT</name>
<reference evidence="14 15" key="2">
    <citation type="journal article" date="2011" name="PLoS ONE">
        <title>The Cyst-Dividing Bacterium Ramlibacter tataouinensis TTB310 Genome Reveals a Well-Stocked Toolbox for Adaptation to a Desert Environment.</title>
        <authorList>
            <person name="De Luca G."/>
            <person name="Barakat M."/>
            <person name="Ortet P."/>
            <person name="Fochesato S."/>
            <person name="Jourlin-Castelli C."/>
            <person name="Ansaldi M."/>
            <person name="Py B."/>
            <person name="Fichant G."/>
            <person name="Coutinho P.M."/>
            <person name="Voulhoux R."/>
            <person name="Bastien O."/>
            <person name="Marechal E."/>
            <person name="Henrissat B."/>
            <person name="Quentin Y."/>
            <person name="Noirot P."/>
            <person name="Filloux A."/>
            <person name="Mejean V."/>
            <person name="Dubow M.S."/>
            <person name="Barras F."/>
            <person name="Barbe V."/>
            <person name="Weissenbach J."/>
            <person name="Mihalcescu I."/>
            <person name="Vermeglio A."/>
            <person name="Achouak W."/>
            <person name="Heulin T."/>
        </authorList>
    </citation>
    <scope>NUCLEOTIDE SEQUENCE [LARGE SCALE GENOMIC DNA]</scope>
    <source>
        <strain evidence="15">ATCC BAA-407 / DSM 14655 / LMG 21543 / TTB310</strain>
    </source>
</reference>
<dbReference type="CDD" id="cd00310">
    <property type="entry name" value="ATP-synt_Fo_a_6"/>
    <property type="match status" value="1"/>
</dbReference>
<feature type="transmembrane region" description="Helical" evidence="12">
    <location>
        <begin position="165"/>
        <end position="184"/>
    </location>
</feature>
<dbReference type="GO" id="GO:0005886">
    <property type="term" value="C:plasma membrane"/>
    <property type="evidence" value="ECO:0007669"/>
    <property type="project" value="UniProtKB-SubCell"/>
</dbReference>
<dbReference type="HOGENOM" id="CLU_041018_1_0_4"/>
<keyword evidence="10 12" id="KW-0472">Membrane</keyword>
<dbReference type="GO" id="GO:0042777">
    <property type="term" value="P:proton motive force-driven plasma membrane ATP synthesis"/>
    <property type="evidence" value="ECO:0007669"/>
    <property type="project" value="TreeGrafter"/>
</dbReference>
<dbReference type="GO" id="GO:0045259">
    <property type="term" value="C:proton-transporting ATP synthase complex"/>
    <property type="evidence" value="ECO:0007669"/>
    <property type="project" value="UniProtKB-KW"/>
</dbReference>
<dbReference type="PROSITE" id="PS00449">
    <property type="entry name" value="ATPASE_A"/>
    <property type="match status" value="1"/>
</dbReference>
<dbReference type="NCBIfam" id="TIGR01131">
    <property type="entry name" value="ATP_synt_6_or_A"/>
    <property type="match status" value="1"/>
</dbReference>
<dbReference type="Proteomes" id="UP000008385">
    <property type="component" value="Chromosome"/>
</dbReference>